<dbReference type="Gramene" id="Kaladp0037s0115.1.v1.1">
    <property type="protein sequence ID" value="Kaladp0037s0115.1.v1.1.CDS.1"/>
    <property type="gene ID" value="Kaladp0037s0115.v1.1"/>
</dbReference>
<keyword evidence="3" id="KW-1185">Reference proteome</keyword>
<reference evidence="2" key="1">
    <citation type="submission" date="2021-01" db="UniProtKB">
        <authorList>
            <consortium name="EnsemblPlants"/>
        </authorList>
    </citation>
    <scope>IDENTIFICATION</scope>
</reference>
<dbReference type="CDD" id="cd22645">
    <property type="entry name" value="BIC1_CID"/>
    <property type="match status" value="1"/>
</dbReference>
<feature type="compositionally biased region" description="Low complexity" evidence="1">
    <location>
        <begin position="14"/>
        <end position="24"/>
    </location>
</feature>
<dbReference type="GO" id="GO:0009785">
    <property type="term" value="P:blue light signaling pathway"/>
    <property type="evidence" value="ECO:0007669"/>
    <property type="project" value="InterPro"/>
</dbReference>
<evidence type="ECO:0000256" key="1">
    <source>
        <dbReference type="SAM" id="MobiDB-lite"/>
    </source>
</evidence>
<evidence type="ECO:0008006" key="4">
    <source>
        <dbReference type="Google" id="ProtNLM"/>
    </source>
</evidence>
<sequence length="112" mass="12179">MSTMTTEHNKHADASSSSSSSASDPRVEAAEEDCGGLEGRERLKRHRVEVAGRVWIPDIWGQEDLLKDWIDCSVFDESLAPKGIMSARKALVEEGRRAARSCSSGLEVGTSC</sequence>
<evidence type="ECO:0000313" key="3">
    <source>
        <dbReference type="Proteomes" id="UP000594263"/>
    </source>
</evidence>
<accession>A0A7N0ZUM8</accession>
<organism evidence="2 3">
    <name type="scientific">Kalanchoe fedtschenkoi</name>
    <name type="common">Lavender scallops</name>
    <name type="synonym">South American air plant</name>
    <dbReference type="NCBI Taxonomy" id="63787"/>
    <lineage>
        <taxon>Eukaryota</taxon>
        <taxon>Viridiplantae</taxon>
        <taxon>Streptophyta</taxon>
        <taxon>Embryophyta</taxon>
        <taxon>Tracheophyta</taxon>
        <taxon>Spermatophyta</taxon>
        <taxon>Magnoliopsida</taxon>
        <taxon>eudicotyledons</taxon>
        <taxon>Gunneridae</taxon>
        <taxon>Pentapetalae</taxon>
        <taxon>Saxifragales</taxon>
        <taxon>Crassulaceae</taxon>
        <taxon>Kalanchoe</taxon>
    </lineage>
</organism>
<dbReference type="EnsemblPlants" id="Kaladp0037s0115.1.v1.1">
    <property type="protein sequence ID" value="Kaladp0037s0115.1.v1.1.CDS.1"/>
    <property type="gene ID" value="Kaladp0037s0115.v1.1"/>
</dbReference>
<dbReference type="InterPro" id="IPR040374">
    <property type="entry name" value="BIC"/>
</dbReference>
<name>A0A7N0ZUM8_KALFE</name>
<protein>
    <recommendedName>
        <fullName evidence="4">Protein BIC1</fullName>
    </recommendedName>
</protein>
<feature type="region of interest" description="Disordered" evidence="1">
    <location>
        <begin position="1"/>
        <end position="38"/>
    </location>
</feature>
<dbReference type="AlphaFoldDB" id="A0A7N0ZUM8"/>
<dbReference type="PANTHER" id="PTHR34207:SF2">
    <property type="entry name" value="PROTEIN BIC1"/>
    <property type="match status" value="1"/>
</dbReference>
<dbReference type="PANTHER" id="PTHR34207">
    <property type="entry name" value="PROTEIN BIC1"/>
    <property type="match status" value="1"/>
</dbReference>
<evidence type="ECO:0000313" key="2">
    <source>
        <dbReference type="EnsemblPlants" id="Kaladp0037s0115.1.v1.1.CDS.1"/>
    </source>
</evidence>
<dbReference type="Proteomes" id="UP000594263">
    <property type="component" value="Unplaced"/>
</dbReference>
<proteinExistence type="predicted"/>